<sequence>MIPCPYCKHSEGADFLRIKEIESEDMYGDTRTIIIFGCPKCKGIFFEYEYLL</sequence>
<gene>
    <name evidence="1" type="ORF">S01H1_42286</name>
</gene>
<accession>X0UIF8</accession>
<name>X0UIF8_9ZZZZ</name>
<protein>
    <submittedName>
        <fullName evidence="1">Uncharacterized protein</fullName>
    </submittedName>
</protein>
<proteinExistence type="predicted"/>
<dbReference type="EMBL" id="BARS01026876">
    <property type="protein sequence ID" value="GAG05524.1"/>
    <property type="molecule type" value="Genomic_DNA"/>
</dbReference>
<evidence type="ECO:0000313" key="1">
    <source>
        <dbReference type="EMBL" id="GAG05524.1"/>
    </source>
</evidence>
<reference evidence="1" key="1">
    <citation type="journal article" date="2014" name="Front. Microbiol.">
        <title>High frequency of phylogenetically diverse reductive dehalogenase-homologous genes in deep subseafloor sedimentary metagenomes.</title>
        <authorList>
            <person name="Kawai M."/>
            <person name="Futagami T."/>
            <person name="Toyoda A."/>
            <person name="Takaki Y."/>
            <person name="Nishi S."/>
            <person name="Hori S."/>
            <person name="Arai W."/>
            <person name="Tsubouchi T."/>
            <person name="Morono Y."/>
            <person name="Uchiyama I."/>
            <person name="Ito T."/>
            <person name="Fujiyama A."/>
            <person name="Inagaki F."/>
            <person name="Takami H."/>
        </authorList>
    </citation>
    <scope>NUCLEOTIDE SEQUENCE</scope>
    <source>
        <strain evidence="1">Expedition CK06-06</strain>
    </source>
</reference>
<dbReference type="AlphaFoldDB" id="X0UIF8"/>
<organism evidence="1">
    <name type="scientific">marine sediment metagenome</name>
    <dbReference type="NCBI Taxonomy" id="412755"/>
    <lineage>
        <taxon>unclassified sequences</taxon>
        <taxon>metagenomes</taxon>
        <taxon>ecological metagenomes</taxon>
    </lineage>
</organism>
<comment type="caution">
    <text evidence="1">The sequence shown here is derived from an EMBL/GenBank/DDBJ whole genome shotgun (WGS) entry which is preliminary data.</text>
</comment>